<dbReference type="SUPFAM" id="SSF46785">
    <property type="entry name" value="Winged helix' DNA-binding domain"/>
    <property type="match status" value="1"/>
</dbReference>
<evidence type="ECO:0000313" key="6">
    <source>
        <dbReference type="Proteomes" id="UP000192929"/>
    </source>
</evidence>
<sequence>MAYNAAERAYEHVKARILTGELDGHMLSEGVFATELGVSRTPVREAFLRLQVEGLMRLYPKRGALVVPVGPHESREVLAARRVVECASVKEAIGDPDLPDTLADLLEQQRKAAGTPRFGELDAAFHTALVEAAGNSLLSGFYQGLRDRQIRLIATAVRTVQERSDEILEQHANIVAGVREKDVERVEALLADHLQRVYEGIVS</sequence>
<dbReference type="InterPro" id="IPR036390">
    <property type="entry name" value="WH_DNA-bd_sf"/>
</dbReference>
<dbReference type="InterPro" id="IPR000524">
    <property type="entry name" value="Tscrpt_reg_HTH_GntR"/>
</dbReference>
<keyword evidence="6" id="KW-1185">Reference proteome</keyword>
<dbReference type="PROSITE" id="PS50949">
    <property type="entry name" value="HTH_GNTR"/>
    <property type="match status" value="1"/>
</dbReference>
<evidence type="ECO:0000256" key="2">
    <source>
        <dbReference type="ARBA" id="ARBA00023125"/>
    </source>
</evidence>
<dbReference type="InterPro" id="IPR011711">
    <property type="entry name" value="GntR_C"/>
</dbReference>
<name>A0A1X7CQS2_9MICC</name>
<feature type="domain" description="HTH gntR-type" evidence="4">
    <location>
        <begin position="3"/>
        <end position="69"/>
    </location>
</feature>
<evidence type="ECO:0000313" key="5">
    <source>
        <dbReference type="EMBL" id="SMF01291.1"/>
    </source>
</evidence>
<dbReference type="RefSeq" id="WP_085106545.1">
    <property type="nucleotide sequence ID" value="NZ_FXAC01000005.1"/>
</dbReference>
<dbReference type="Gene3D" id="1.10.10.10">
    <property type="entry name" value="Winged helix-like DNA-binding domain superfamily/Winged helix DNA-binding domain"/>
    <property type="match status" value="1"/>
</dbReference>
<dbReference type="Pfam" id="PF00392">
    <property type="entry name" value="GntR"/>
    <property type="match status" value="1"/>
</dbReference>
<dbReference type="Proteomes" id="UP000192929">
    <property type="component" value="Unassembled WGS sequence"/>
</dbReference>
<dbReference type="Gene3D" id="1.20.120.530">
    <property type="entry name" value="GntR ligand-binding domain-like"/>
    <property type="match status" value="1"/>
</dbReference>
<dbReference type="PANTHER" id="PTHR43537:SF24">
    <property type="entry name" value="GLUCONATE OPERON TRANSCRIPTIONAL REPRESSOR"/>
    <property type="match status" value="1"/>
</dbReference>
<dbReference type="SMART" id="SM00345">
    <property type="entry name" value="HTH_GNTR"/>
    <property type="match status" value="1"/>
</dbReference>
<keyword evidence="3" id="KW-0804">Transcription</keyword>
<dbReference type="GO" id="GO:0003677">
    <property type="term" value="F:DNA binding"/>
    <property type="evidence" value="ECO:0007669"/>
    <property type="project" value="UniProtKB-KW"/>
</dbReference>
<proteinExistence type="predicted"/>
<dbReference type="PRINTS" id="PR00035">
    <property type="entry name" value="HTHGNTR"/>
</dbReference>
<dbReference type="PANTHER" id="PTHR43537">
    <property type="entry name" value="TRANSCRIPTIONAL REGULATOR, GNTR FAMILY"/>
    <property type="match status" value="1"/>
</dbReference>
<dbReference type="AlphaFoldDB" id="A0A1X7CQS2"/>
<gene>
    <name evidence="5" type="ORF">SAMN06296028_10586</name>
</gene>
<dbReference type="Pfam" id="PF07729">
    <property type="entry name" value="FCD"/>
    <property type="match status" value="1"/>
</dbReference>
<dbReference type="SUPFAM" id="SSF48008">
    <property type="entry name" value="GntR ligand-binding domain-like"/>
    <property type="match status" value="1"/>
</dbReference>
<dbReference type="GO" id="GO:0003700">
    <property type="term" value="F:DNA-binding transcription factor activity"/>
    <property type="evidence" value="ECO:0007669"/>
    <property type="project" value="InterPro"/>
</dbReference>
<protein>
    <submittedName>
        <fullName evidence="5">Transcriptional regulator, GntR family</fullName>
    </submittedName>
</protein>
<dbReference type="InterPro" id="IPR036388">
    <property type="entry name" value="WH-like_DNA-bd_sf"/>
</dbReference>
<evidence type="ECO:0000256" key="3">
    <source>
        <dbReference type="ARBA" id="ARBA00023163"/>
    </source>
</evidence>
<dbReference type="InterPro" id="IPR008920">
    <property type="entry name" value="TF_FadR/GntR_C"/>
</dbReference>
<evidence type="ECO:0000256" key="1">
    <source>
        <dbReference type="ARBA" id="ARBA00023015"/>
    </source>
</evidence>
<accession>A0A1X7CQS2</accession>
<keyword evidence="1" id="KW-0805">Transcription regulation</keyword>
<keyword evidence="2" id="KW-0238">DNA-binding</keyword>
<dbReference type="EMBL" id="FXAC01000005">
    <property type="protein sequence ID" value="SMF01291.1"/>
    <property type="molecule type" value="Genomic_DNA"/>
</dbReference>
<reference evidence="6" key="1">
    <citation type="submission" date="2017-04" db="EMBL/GenBank/DDBJ databases">
        <authorList>
            <person name="Varghese N."/>
            <person name="Submissions S."/>
        </authorList>
    </citation>
    <scope>NUCLEOTIDE SEQUENCE [LARGE SCALE GENOMIC DNA]</scope>
    <source>
        <strain evidence="6">NIO-1021</strain>
    </source>
</reference>
<organism evidence="5 6">
    <name type="scientific">Kocuria marina subsp. indica</name>
    <dbReference type="NCBI Taxonomy" id="1049583"/>
    <lineage>
        <taxon>Bacteria</taxon>
        <taxon>Bacillati</taxon>
        <taxon>Actinomycetota</taxon>
        <taxon>Actinomycetes</taxon>
        <taxon>Micrococcales</taxon>
        <taxon>Micrococcaceae</taxon>
        <taxon>Kocuria</taxon>
    </lineage>
</organism>
<dbReference type="SMART" id="SM00895">
    <property type="entry name" value="FCD"/>
    <property type="match status" value="1"/>
</dbReference>
<evidence type="ECO:0000259" key="4">
    <source>
        <dbReference type="PROSITE" id="PS50949"/>
    </source>
</evidence>